<dbReference type="EMBL" id="VSSQ01142579">
    <property type="protein sequence ID" value="MPN63332.1"/>
    <property type="molecule type" value="Genomic_DNA"/>
</dbReference>
<sequence>MKLFIFEIIHYCILLLALHPSVNHPDFEIFYNKGWQAFGIFLHRADVHLFALPDQRADDIALRAALQLFFDKAVDAGPHRFADQIGVHLLPSRRKLVDHRKV</sequence>
<reference evidence="1" key="1">
    <citation type="submission" date="2019-08" db="EMBL/GenBank/DDBJ databases">
        <authorList>
            <person name="Kucharzyk K."/>
            <person name="Murdoch R.W."/>
            <person name="Higgins S."/>
            <person name="Loffler F."/>
        </authorList>
    </citation>
    <scope>NUCLEOTIDE SEQUENCE</scope>
</reference>
<name>A0A645JJC5_9ZZZZ</name>
<protein>
    <submittedName>
        <fullName evidence="1">Uncharacterized protein</fullName>
    </submittedName>
</protein>
<accession>A0A645JJC5</accession>
<dbReference type="AlphaFoldDB" id="A0A645JJC5"/>
<proteinExistence type="predicted"/>
<evidence type="ECO:0000313" key="1">
    <source>
        <dbReference type="EMBL" id="MPN63332.1"/>
    </source>
</evidence>
<gene>
    <name evidence="1" type="ORF">SDC9_211090</name>
</gene>
<comment type="caution">
    <text evidence="1">The sequence shown here is derived from an EMBL/GenBank/DDBJ whole genome shotgun (WGS) entry which is preliminary data.</text>
</comment>
<organism evidence="1">
    <name type="scientific">bioreactor metagenome</name>
    <dbReference type="NCBI Taxonomy" id="1076179"/>
    <lineage>
        <taxon>unclassified sequences</taxon>
        <taxon>metagenomes</taxon>
        <taxon>ecological metagenomes</taxon>
    </lineage>
</organism>